<evidence type="ECO:0000256" key="6">
    <source>
        <dbReference type="ARBA" id="ARBA00023136"/>
    </source>
</evidence>
<keyword evidence="6 9" id="KW-0472">Membrane</keyword>
<dbReference type="Pfam" id="PF04354">
    <property type="entry name" value="ZipA_C"/>
    <property type="match status" value="1"/>
</dbReference>
<evidence type="ECO:0000256" key="5">
    <source>
        <dbReference type="ARBA" id="ARBA00022989"/>
    </source>
</evidence>
<dbReference type="InterPro" id="IPR007449">
    <property type="entry name" value="ZipA_FtsZ-bd_C"/>
</dbReference>
<dbReference type="SUPFAM" id="SSF64383">
    <property type="entry name" value="Cell-division protein ZipA, C-terminal domain"/>
    <property type="match status" value="1"/>
</dbReference>
<evidence type="ECO:0000313" key="12">
    <source>
        <dbReference type="Proteomes" id="UP000401081"/>
    </source>
</evidence>
<sequence length="81" mass="8749">MNVSAHQGSSINGEVLLNSIQQAGFKFGDMNIFHRHLSPDGSGPALFSLANMLKPGTFDPENMGEMQTAWRDHLHAGAGVR</sequence>
<keyword evidence="3 8" id="KW-0132">Cell division</keyword>
<comment type="subcellular location">
    <subcellularLocation>
        <location evidence="9">Cell inner membrane</location>
        <topology evidence="9">Single-pass type I membrane protein</topology>
    </subcellularLocation>
</comment>
<dbReference type="SMART" id="SM00771">
    <property type="entry name" value="ZipA_C"/>
    <property type="match status" value="1"/>
</dbReference>
<reference evidence="11 12" key="1">
    <citation type="submission" date="2019-03" db="EMBL/GenBank/DDBJ databases">
        <authorList>
            <consortium name="Pathogen Informatics"/>
        </authorList>
    </citation>
    <scope>NUCLEOTIDE SEQUENCE [LARGE SCALE GENOMIC DNA]</scope>
    <source>
        <strain evidence="11 12">NCTC12993</strain>
    </source>
</reference>
<evidence type="ECO:0000256" key="3">
    <source>
        <dbReference type="ARBA" id="ARBA00022618"/>
    </source>
</evidence>
<protein>
    <recommendedName>
        <fullName evidence="8">Cell division protein ZipA</fullName>
    </recommendedName>
</protein>
<accession>A0A485B6Z7</accession>
<dbReference type="GO" id="GO:0000917">
    <property type="term" value="P:division septum assembly"/>
    <property type="evidence" value="ECO:0007669"/>
    <property type="project" value="TreeGrafter"/>
</dbReference>
<feature type="domain" description="ZipA C-terminal FtsZ-binding" evidence="10">
    <location>
        <begin position="1"/>
        <end position="74"/>
    </location>
</feature>
<keyword evidence="12" id="KW-1185">Reference proteome</keyword>
<keyword evidence="2 9" id="KW-0997">Cell inner membrane</keyword>
<evidence type="ECO:0000256" key="7">
    <source>
        <dbReference type="ARBA" id="ARBA00023306"/>
    </source>
</evidence>
<evidence type="ECO:0000256" key="8">
    <source>
        <dbReference type="RuleBase" id="RU003612"/>
    </source>
</evidence>
<keyword evidence="4 9" id="KW-0812">Transmembrane</keyword>
<proteinExistence type="inferred from homology"/>
<gene>
    <name evidence="11" type="primary">zipA_3</name>
    <name evidence="11" type="ORF">NCTC12993_03250</name>
</gene>
<dbReference type="AlphaFoldDB" id="A0A485B6Z7"/>
<evidence type="ECO:0000256" key="9">
    <source>
        <dbReference type="RuleBase" id="RU003613"/>
    </source>
</evidence>
<evidence type="ECO:0000256" key="2">
    <source>
        <dbReference type="ARBA" id="ARBA00022519"/>
    </source>
</evidence>
<evidence type="ECO:0000256" key="1">
    <source>
        <dbReference type="ARBA" id="ARBA00022475"/>
    </source>
</evidence>
<dbReference type="GO" id="GO:0032153">
    <property type="term" value="C:cell division site"/>
    <property type="evidence" value="ECO:0007669"/>
    <property type="project" value="TreeGrafter"/>
</dbReference>
<comment type="similarity">
    <text evidence="8">Belongs to the ZipA family.</text>
</comment>
<keyword evidence="7 8" id="KW-0131">Cell cycle</keyword>
<dbReference type="InterPro" id="IPR011919">
    <property type="entry name" value="Cell_div_ZipA"/>
</dbReference>
<name>A0A485B6Z7_KLUCR</name>
<dbReference type="GO" id="GO:0005886">
    <property type="term" value="C:plasma membrane"/>
    <property type="evidence" value="ECO:0007669"/>
    <property type="project" value="UniProtKB-SubCell"/>
</dbReference>
<dbReference type="EMBL" id="CAADJD010000018">
    <property type="protein sequence ID" value="VFS64469.1"/>
    <property type="molecule type" value="Genomic_DNA"/>
</dbReference>
<comment type="function">
    <text evidence="8">Essential cell division protein that stabilizes the FtsZ protofilaments by cross-linking them and that serves as a cytoplasmic membrane anchor for the Z ring. Also required for the recruitment to the septal ring of downstream cell division proteins.</text>
</comment>
<dbReference type="InterPro" id="IPR036765">
    <property type="entry name" value="ZipA_FtsZ-bd_C_sf"/>
</dbReference>
<dbReference type="PANTHER" id="PTHR38685">
    <property type="entry name" value="CELL DIVISION PROTEIN ZIPA"/>
    <property type="match status" value="1"/>
</dbReference>
<dbReference type="Proteomes" id="UP000401081">
    <property type="component" value="Unassembled WGS sequence"/>
</dbReference>
<evidence type="ECO:0000259" key="10">
    <source>
        <dbReference type="SMART" id="SM00771"/>
    </source>
</evidence>
<organism evidence="11 12">
    <name type="scientific">Kluyvera cryocrescens</name>
    <name type="common">Kluyvera citrophila</name>
    <dbReference type="NCBI Taxonomy" id="580"/>
    <lineage>
        <taxon>Bacteria</taxon>
        <taxon>Pseudomonadati</taxon>
        <taxon>Pseudomonadota</taxon>
        <taxon>Gammaproteobacteria</taxon>
        <taxon>Enterobacterales</taxon>
        <taxon>Enterobacteriaceae</taxon>
        <taxon>Kluyvera</taxon>
    </lineage>
</organism>
<dbReference type="PANTHER" id="PTHR38685:SF1">
    <property type="entry name" value="CELL DIVISION PROTEIN ZIPA"/>
    <property type="match status" value="1"/>
</dbReference>
<evidence type="ECO:0000256" key="4">
    <source>
        <dbReference type="ARBA" id="ARBA00022692"/>
    </source>
</evidence>
<dbReference type="Gene3D" id="3.30.1400.10">
    <property type="entry name" value="ZipA, C-terminal FtsZ-binding domain"/>
    <property type="match status" value="1"/>
</dbReference>
<keyword evidence="5" id="KW-1133">Transmembrane helix</keyword>
<keyword evidence="1 9" id="KW-1003">Cell membrane</keyword>
<evidence type="ECO:0000313" key="11">
    <source>
        <dbReference type="EMBL" id="VFS64469.1"/>
    </source>
</evidence>